<evidence type="ECO:0000256" key="9">
    <source>
        <dbReference type="RuleBase" id="RU003662"/>
    </source>
</evidence>
<evidence type="ECO:0000256" key="8">
    <source>
        <dbReference type="HAMAP-Rule" id="MF_00131"/>
    </source>
</evidence>
<protein>
    <recommendedName>
        <fullName evidence="8">Tryptophan synthase alpha chain</fullName>
        <ecNumber evidence="8">4.2.1.20</ecNumber>
    </recommendedName>
</protein>
<dbReference type="Pfam" id="PF00290">
    <property type="entry name" value="Trp_syntA"/>
    <property type="match status" value="1"/>
</dbReference>
<dbReference type="OrthoDB" id="9804578at2"/>
<evidence type="ECO:0000256" key="4">
    <source>
        <dbReference type="ARBA" id="ARBA00022822"/>
    </source>
</evidence>
<evidence type="ECO:0000313" key="11">
    <source>
        <dbReference type="Proteomes" id="UP000218267"/>
    </source>
</evidence>
<comment type="pathway">
    <text evidence="1 8">Amino-acid biosynthesis; L-tryptophan biosynthesis; L-tryptophan from chorismate: step 5/5.</text>
</comment>
<keyword evidence="6 8" id="KW-0456">Lyase</keyword>
<dbReference type="InterPro" id="IPR018204">
    <property type="entry name" value="Trp_synthase_alpha_AS"/>
</dbReference>
<name>A0A1Y1CNC2_9BACT</name>
<dbReference type="EC" id="4.2.1.20" evidence="8"/>
<dbReference type="UniPathway" id="UPA00035">
    <property type="reaction ID" value="UER00044"/>
</dbReference>
<keyword evidence="11" id="KW-1185">Reference proteome</keyword>
<dbReference type="Gene3D" id="3.20.20.70">
    <property type="entry name" value="Aldolase class I"/>
    <property type="match status" value="1"/>
</dbReference>
<evidence type="ECO:0000313" key="10">
    <source>
        <dbReference type="EMBL" id="BAX81939.1"/>
    </source>
</evidence>
<evidence type="ECO:0000256" key="7">
    <source>
        <dbReference type="ARBA" id="ARBA00049047"/>
    </source>
</evidence>
<feature type="active site" description="Proton acceptor" evidence="8">
    <location>
        <position position="46"/>
    </location>
</feature>
<feature type="active site" description="Proton acceptor" evidence="8">
    <location>
        <position position="57"/>
    </location>
</feature>
<comment type="subunit">
    <text evidence="2 8">Tetramer of two alpha and two beta chains.</text>
</comment>
<dbReference type="AlphaFoldDB" id="A0A1Y1CNC2"/>
<dbReference type="NCBIfam" id="TIGR00262">
    <property type="entry name" value="trpA"/>
    <property type="match status" value="1"/>
</dbReference>
<comment type="function">
    <text evidence="8">The alpha subunit is responsible for the aldol cleavage of indoleglycerol phosphate to indole and glyceraldehyde 3-phosphate.</text>
</comment>
<evidence type="ECO:0000256" key="2">
    <source>
        <dbReference type="ARBA" id="ARBA00011270"/>
    </source>
</evidence>
<evidence type="ECO:0000256" key="3">
    <source>
        <dbReference type="ARBA" id="ARBA00022605"/>
    </source>
</evidence>
<dbReference type="PROSITE" id="PS00167">
    <property type="entry name" value="TRP_SYNTHASE_ALPHA"/>
    <property type="match status" value="1"/>
</dbReference>
<keyword evidence="5 8" id="KW-0057">Aromatic amino acid biosynthesis</keyword>
<dbReference type="InterPro" id="IPR013785">
    <property type="entry name" value="Aldolase_TIM"/>
</dbReference>
<organism evidence="10 11">
    <name type="scientific">Labilibaculum antarcticum</name>
    <dbReference type="NCBI Taxonomy" id="1717717"/>
    <lineage>
        <taxon>Bacteria</taxon>
        <taxon>Pseudomonadati</taxon>
        <taxon>Bacteroidota</taxon>
        <taxon>Bacteroidia</taxon>
        <taxon>Marinilabiliales</taxon>
        <taxon>Marinifilaceae</taxon>
        <taxon>Labilibaculum</taxon>
    </lineage>
</organism>
<dbReference type="EMBL" id="AP018042">
    <property type="protein sequence ID" value="BAX81939.1"/>
    <property type="molecule type" value="Genomic_DNA"/>
</dbReference>
<evidence type="ECO:0000256" key="6">
    <source>
        <dbReference type="ARBA" id="ARBA00023239"/>
    </source>
</evidence>
<reference evidence="10 11" key="1">
    <citation type="journal article" date="2018" name="Mar. Genomics">
        <title>Complete genome sequence of Marinifilaceae bacterium strain SPP2, isolated from the Antarctic marine sediment.</title>
        <authorList>
            <person name="Watanabe M."/>
            <person name="Kojima H."/>
            <person name="Fukui M."/>
        </authorList>
    </citation>
    <scope>NUCLEOTIDE SEQUENCE [LARGE SCALE GENOMIC DNA]</scope>
    <source>
        <strain evidence="10 11">SPP2</strain>
    </source>
</reference>
<reference evidence="11" key="2">
    <citation type="journal article" date="2020" name="Antonie Van Leeuwenhoek">
        <title>Labilibaculum antarcticum sp. nov., a novel facultative anaerobic, psychrotorelant bacterium isolated from marine sediment of Antarctica.</title>
        <authorList>
            <person name="Watanabe M."/>
            <person name="Kojima H."/>
            <person name="Fukui M."/>
        </authorList>
    </citation>
    <scope>NUCLEOTIDE SEQUENCE [LARGE SCALE GENOMIC DNA]</scope>
    <source>
        <strain evidence="11">SPP2</strain>
    </source>
</reference>
<dbReference type="InterPro" id="IPR002028">
    <property type="entry name" value="Trp_synthase_suA"/>
</dbReference>
<dbReference type="GO" id="GO:0005829">
    <property type="term" value="C:cytosol"/>
    <property type="evidence" value="ECO:0007669"/>
    <property type="project" value="TreeGrafter"/>
</dbReference>
<proteinExistence type="inferred from homology"/>
<dbReference type="RefSeq" id="WP_096431815.1">
    <property type="nucleotide sequence ID" value="NZ_AP018042.1"/>
</dbReference>
<dbReference type="CDD" id="cd04724">
    <property type="entry name" value="Tryptophan_synthase_alpha"/>
    <property type="match status" value="1"/>
</dbReference>
<dbReference type="PANTHER" id="PTHR43406:SF1">
    <property type="entry name" value="TRYPTOPHAN SYNTHASE ALPHA CHAIN, CHLOROPLASTIC"/>
    <property type="match status" value="1"/>
</dbReference>
<sequence length="249" mass="27499">MNRIDQLFQNKGKDILSIYFPAGYPNLNDTVPNLKLLQDKGVDLVEIGIPFSDPLADGPVIQIAAKKSLDQGMSLKLLFEQLKDVRKTITMPLILMGYWNVVFKYGVDAFLLDCQTCGIDGVILADLPLEEYEEEFKAKFEAHGVYNILLVTPQTTDQRMAKIEKSAKGFLYMVSSSATTGGALEQSAEREEYFKKVARLDIPSLIGFGIHDKKSFQHASSFSNGAIIGTAFIKALNSGTASEFLDSLL</sequence>
<dbReference type="PANTHER" id="PTHR43406">
    <property type="entry name" value="TRYPTOPHAN SYNTHASE, ALPHA CHAIN"/>
    <property type="match status" value="1"/>
</dbReference>
<comment type="similarity">
    <text evidence="8 9">Belongs to the TrpA family.</text>
</comment>
<comment type="catalytic activity">
    <reaction evidence="7 8">
        <text>(1S,2R)-1-C-(indol-3-yl)glycerol 3-phosphate + L-serine = D-glyceraldehyde 3-phosphate + L-tryptophan + H2O</text>
        <dbReference type="Rhea" id="RHEA:10532"/>
        <dbReference type="ChEBI" id="CHEBI:15377"/>
        <dbReference type="ChEBI" id="CHEBI:33384"/>
        <dbReference type="ChEBI" id="CHEBI:57912"/>
        <dbReference type="ChEBI" id="CHEBI:58866"/>
        <dbReference type="ChEBI" id="CHEBI:59776"/>
        <dbReference type="EC" id="4.2.1.20"/>
    </reaction>
</comment>
<dbReference type="SUPFAM" id="SSF51366">
    <property type="entry name" value="Ribulose-phoshate binding barrel"/>
    <property type="match status" value="1"/>
</dbReference>
<evidence type="ECO:0000256" key="5">
    <source>
        <dbReference type="ARBA" id="ARBA00023141"/>
    </source>
</evidence>
<dbReference type="KEGG" id="mbas:ALGA_3647"/>
<keyword evidence="3 8" id="KW-0028">Amino-acid biosynthesis</keyword>
<dbReference type="Proteomes" id="UP000218267">
    <property type="component" value="Chromosome"/>
</dbReference>
<dbReference type="GO" id="GO:0004834">
    <property type="term" value="F:tryptophan synthase activity"/>
    <property type="evidence" value="ECO:0007669"/>
    <property type="project" value="UniProtKB-UniRule"/>
</dbReference>
<keyword evidence="4 8" id="KW-0822">Tryptophan biosynthesis</keyword>
<gene>
    <name evidence="8" type="primary">trpA</name>
    <name evidence="10" type="ORF">ALGA_3647</name>
</gene>
<dbReference type="InterPro" id="IPR011060">
    <property type="entry name" value="RibuloseP-bd_barrel"/>
</dbReference>
<evidence type="ECO:0000256" key="1">
    <source>
        <dbReference type="ARBA" id="ARBA00004733"/>
    </source>
</evidence>
<accession>A0A1Y1CNC2</accession>
<dbReference type="HAMAP" id="MF_00131">
    <property type="entry name" value="Trp_synth_alpha"/>
    <property type="match status" value="1"/>
</dbReference>